<proteinExistence type="predicted"/>
<evidence type="ECO:0000313" key="1">
    <source>
        <dbReference type="EMBL" id="PZO44397.1"/>
    </source>
</evidence>
<gene>
    <name evidence="1" type="ORF">DCF17_03985</name>
</gene>
<accession>A0A2W4WMH6</accession>
<dbReference type="Proteomes" id="UP000249081">
    <property type="component" value="Unassembled WGS sequence"/>
</dbReference>
<dbReference type="AlphaFoldDB" id="A0A2W4WMH6"/>
<organism evidence="1 2">
    <name type="scientific">Shackletoniella antarctica</name>
    <dbReference type="NCBI Taxonomy" id="268115"/>
    <lineage>
        <taxon>Bacteria</taxon>
        <taxon>Bacillati</taxon>
        <taxon>Cyanobacteriota</taxon>
        <taxon>Cyanophyceae</taxon>
        <taxon>Oculatellales</taxon>
        <taxon>Oculatellaceae</taxon>
        <taxon>Shackletoniella</taxon>
    </lineage>
</organism>
<reference evidence="2" key="1">
    <citation type="submission" date="2018-04" db="EMBL/GenBank/DDBJ databases">
        <authorList>
            <person name="Cornet L."/>
        </authorList>
    </citation>
    <scope>NUCLEOTIDE SEQUENCE [LARGE SCALE GENOMIC DNA]</scope>
</reference>
<name>A0A2W4WMH6_9CYAN</name>
<comment type="caution">
    <text evidence="1">The sequence shown here is derived from an EMBL/GenBank/DDBJ whole genome shotgun (WGS) entry which is preliminary data.</text>
</comment>
<protein>
    <submittedName>
        <fullName evidence="1">Uncharacterized protein</fullName>
    </submittedName>
</protein>
<reference evidence="1 2" key="2">
    <citation type="submission" date="2018-06" db="EMBL/GenBank/DDBJ databases">
        <title>Metagenomic assembly of (sub)arctic Cyanobacteria and their associated microbiome from non-axenic cultures.</title>
        <authorList>
            <person name="Baurain D."/>
        </authorList>
    </citation>
    <scope>NUCLEOTIDE SEQUENCE [LARGE SCALE GENOMIC DNA]</scope>
    <source>
        <strain evidence="1">ULC041bin1</strain>
    </source>
</reference>
<dbReference type="EMBL" id="QBMN01000017">
    <property type="protein sequence ID" value="PZO44397.1"/>
    <property type="molecule type" value="Genomic_DNA"/>
</dbReference>
<sequence length="81" mass="9270">MVRPEEPKDLDDLRFASSALTSNQNSIAVEIQEENGQFLLMASFKMKTTAQYKVVDRISKEFEFSLVSLKGYQDTCISFPR</sequence>
<evidence type="ECO:0000313" key="2">
    <source>
        <dbReference type="Proteomes" id="UP000249081"/>
    </source>
</evidence>